<dbReference type="AlphaFoldDB" id="A0A6M0Q5N4"/>
<dbReference type="EMBL" id="JAAIWM010000002">
    <property type="protein sequence ID" value="NEY71573.1"/>
    <property type="molecule type" value="Genomic_DNA"/>
</dbReference>
<reference evidence="2 3" key="1">
    <citation type="submission" date="2020-02" db="EMBL/GenBank/DDBJ databases">
        <title>Bacillus aquiflavi sp. nov., isolated from yellow water of strong flavor Chinese baijiu in Yibin region of China.</title>
        <authorList>
            <person name="Xie J."/>
        </authorList>
    </citation>
    <scope>NUCLEOTIDE SEQUENCE [LARGE SCALE GENOMIC DNA]</scope>
    <source>
        <strain evidence="2 3">SA4</strain>
    </source>
</reference>
<gene>
    <name evidence="2" type="ORF">G4D63_07420</name>
</gene>
<dbReference type="InterPro" id="IPR024563">
    <property type="entry name" value="YqhR"/>
</dbReference>
<comment type="caution">
    <text evidence="2">The sequence shown here is derived from an EMBL/GenBank/DDBJ whole genome shotgun (WGS) entry which is preliminary data.</text>
</comment>
<evidence type="ECO:0000313" key="3">
    <source>
        <dbReference type="Proteomes" id="UP000481043"/>
    </source>
</evidence>
<evidence type="ECO:0000313" key="2">
    <source>
        <dbReference type="EMBL" id="NEY71573.1"/>
    </source>
</evidence>
<keyword evidence="1" id="KW-0472">Membrane</keyword>
<feature type="transmembrane region" description="Helical" evidence="1">
    <location>
        <begin position="98"/>
        <end position="119"/>
    </location>
</feature>
<proteinExistence type="predicted"/>
<sequence>MVEEEKKLEQNQIEQPISPGARTAITGLFGGVFWSLLGYGAYIFSFTKVPPNVILEPWTIGDWKSGVLGQFIAIFLLGLISILVAFGYMATLKKFDKFWIGILFGLLLWGIVFFVLNPIFPSIDPIRKLDLNTIVTSLCLFILYGTFIGYSISFEAAQLIVKEEPNYSKE</sequence>
<accession>A0A6M0Q5N4</accession>
<protein>
    <submittedName>
        <fullName evidence="2">Uncharacterized protein</fullName>
    </submittedName>
</protein>
<dbReference type="Pfam" id="PF11085">
    <property type="entry name" value="YqhR"/>
    <property type="match status" value="1"/>
</dbReference>
<keyword evidence="3" id="KW-1185">Reference proteome</keyword>
<keyword evidence="1" id="KW-1133">Transmembrane helix</keyword>
<feature type="transmembrane region" description="Helical" evidence="1">
    <location>
        <begin position="131"/>
        <end position="152"/>
    </location>
</feature>
<feature type="transmembrane region" description="Helical" evidence="1">
    <location>
        <begin position="67"/>
        <end position="86"/>
    </location>
</feature>
<evidence type="ECO:0000256" key="1">
    <source>
        <dbReference type="SAM" id="Phobius"/>
    </source>
</evidence>
<keyword evidence="1" id="KW-0812">Transmembrane</keyword>
<dbReference type="Proteomes" id="UP000481043">
    <property type="component" value="Unassembled WGS sequence"/>
</dbReference>
<feature type="transmembrane region" description="Helical" evidence="1">
    <location>
        <begin position="21"/>
        <end position="47"/>
    </location>
</feature>
<organism evidence="2 3">
    <name type="scientific">Bacillus mesophilus</name>
    <dbReference type="NCBI Taxonomy" id="1808955"/>
    <lineage>
        <taxon>Bacteria</taxon>
        <taxon>Bacillati</taxon>
        <taxon>Bacillota</taxon>
        <taxon>Bacilli</taxon>
        <taxon>Bacillales</taxon>
        <taxon>Bacillaceae</taxon>
        <taxon>Bacillus</taxon>
    </lineage>
</organism>
<name>A0A6M0Q5N4_9BACI</name>